<evidence type="ECO:0000313" key="11">
    <source>
        <dbReference type="Proteomes" id="UP000184164"/>
    </source>
</evidence>
<evidence type="ECO:0000256" key="1">
    <source>
        <dbReference type="ARBA" id="ARBA00009865"/>
    </source>
</evidence>
<dbReference type="GO" id="GO:0045493">
    <property type="term" value="P:xylan catabolic process"/>
    <property type="evidence" value="ECO:0007669"/>
    <property type="project" value="UniProtKB-KW"/>
</dbReference>
<dbReference type="SUPFAM" id="SSF49785">
    <property type="entry name" value="Galactose-binding domain-like"/>
    <property type="match status" value="1"/>
</dbReference>
<sequence>MIQSGNRIFLAAFFLLILSKAASSQEYIPPTYCNPLNIDYTYMVYNSDKDWSYRSGADPAVVEFRGEYYMFVTRSFGYWHSTDLLNWKFITPEKWYFQGSNAPAAFNYKDSVLYVAGDPSGSMSILYTENPKKGDWKAAPSIINNLQDPALFIDDDGQAYMYWGSSNTYPLRVRKLNKNKRFVDTGEHFELFNLNEEEHGWERFGEDNFHPTLKEGYMEGAWMTKHNGKYYLQYAAPGTEFNVYADGVYISDHPLGPFEYMPNNPISFKPGGFMNGAGHGSTVLANDGQYWHFASMALSSNVKWERRLCMYPTYFDNDGLMHSNTHYGDYPRFAPGVPGKAGQPTGWVLLSYKKPVTVSSSLLQQRSVSTGDKPVVENFPVEKNENGEITSGVLSDEDAKSFWVAEANDTNQWVTIDLENIYNIYSFQINYHDYKSDIYSREDGLYHRYTIEISLDGINWKMVTDKSKNFSDVPNDYVQLNTPEKARYFRYNHIHSPTPFFALSDLRIFGLGDGKKAERVKKFKVERQDDRRDALISWQKSADAFGYNIRWGIAPDKLYNSWLIYNNDSLLMRSLDKNTTYYFTIEAFNENGISEKTNPIKVK</sequence>
<evidence type="ECO:0000256" key="2">
    <source>
        <dbReference type="ARBA" id="ARBA00022651"/>
    </source>
</evidence>
<feature type="chain" id="PRO_5012635280" evidence="7">
    <location>
        <begin position="25"/>
        <end position="603"/>
    </location>
</feature>
<dbReference type="InterPro" id="IPR036116">
    <property type="entry name" value="FN3_sf"/>
</dbReference>
<feature type="domain" description="Fibronectin type-III" evidence="9">
    <location>
        <begin position="519"/>
        <end position="603"/>
    </location>
</feature>
<dbReference type="PANTHER" id="PTHR43772">
    <property type="entry name" value="ENDO-1,4-BETA-XYLANASE"/>
    <property type="match status" value="1"/>
</dbReference>
<dbReference type="SUPFAM" id="SSF49265">
    <property type="entry name" value="Fibronectin type III"/>
    <property type="match status" value="1"/>
</dbReference>
<dbReference type="InterPro" id="IPR023296">
    <property type="entry name" value="Glyco_hydro_beta-prop_sf"/>
</dbReference>
<dbReference type="STRING" id="1484053.SAMN05444274_108127"/>
<dbReference type="RefSeq" id="WP_139249757.1">
    <property type="nucleotide sequence ID" value="NZ_FQUM01000008.1"/>
</dbReference>
<keyword evidence="2" id="KW-0858">Xylan degradation</keyword>
<dbReference type="OrthoDB" id="9801455at2"/>
<dbReference type="PANTHER" id="PTHR43772:SF2">
    <property type="entry name" value="PUTATIVE (AFU_ORTHOLOGUE AFUA_2G04480)-RELATED"/>
    <property type="match status" value="1"/>
</dbReference>
<keyword evidence="5" id="KW-0326">Glycosidase</keyword>
<evidence type="ECO:0000313" key="10">
    <source>
        <dbReference type="EMBL" id="SHF75520.1"/>
    </source>
</evidence>
<name>A0A1M5E8K1_9BACT</name>
<feature type="domain" description="F5/8 type C" evidence="8">
    <location>
        <begin position="358"/>
        <end position="511"/>
    </location>
</feature>
<evidence type="ECO:0000256" key="3">
    <source>
        <dbReference type="ARBA" id="ARBA00022801"/>
    </source>
</evidence>
<dbReference type="Pfam" id="PF04616">
    <property type="entry name" value="Glyco_hydro_43"/>
    <property type="match status" value="1"/>
</dbReference>
<dbReference type="Gene3D" id="2.60.40.10">
    <property type="entry name" value="Immunoglobulins"/>
    <property type="match status" value="1"/>
</dbReference>
<keyword evidence="7" id="KW-0732">Signal</keyword>
<dbReference type="Pfam" id="PF00754">
    <property type="entry name" value="F5_F8_type_C"/>
    <property type="match status" value="1"/>
</dbReference>
<protein>
    <submittedName>
        <fullName evidence="10">F5/8 type C domain-containing protein</fullName>
    </submittedName>
</protein>
<accession>A0A1M5E8K1</accession>
<dbReference type="CDD" id="cd00063">
    <property type="entry name" value="FN3"/>
    <property type="match status" value="1"/>
</dbReference>
<dbReference type="PROSITE" id="PS50853">
    <property type="entry name" value="FN3"/>
    <property type="match status" value="1"/>
</dbReference>
<dbReference type="InterPro" id="IPR006710">
    <property type="entry name" value="Glyco_hydro_43"/>
</dbReference>
<dbReference type="Proteomes" id="UP000184164">
    <property type="component" value="Unassembled WGS sequence"/>
</dbReference>
<reference evidence="10 11" key="1">
    <citation type="submission" date="2016-11" db="EMBL/GenBank/DDBJ databases">
        <authorList>
            <person name="Jaros S."/>
            <person name="Januszkiewicz K."/>
            <person name="Wedrychowicz H."/>
        </authorList>
    </citation>
    <scope>NUCLEOTIDE SEQUENCE [LARGE SCALE GENOMIC DNA]</scope>
    <source>
        <strain evidence="10 11">DSM 26910</strain>
    </source>
</reference>
<dbReference type="CDD" id="cd08982">
    <property type="entry name" value="GH43-like"/>
    <property type="match status" value="1"/>
</dbReference>
<proteinExistence type="inferred from homology"/>
<keyword evidence="3" id="KW-0378">Hydrolase</keyword>
<dbReference type="InterPro" id="IPR008979">
    <property type="entry name" value="Galactose-bd-like_sf"/>
</dbReference>
<dbReference type="InterPro" id="IPR052176">
    <property type="entry name" value="Glycosyl_Hydrlase_43_Enz"/>
</dbReference>
<comment type="similarity">
    <text evidence="1">Belongs to the glycosyl hydrolase 43 family.</text>
</comment>
<feature type="signal peptide" evidence="7">
    <location>
        <begin position="1"/>
        <end position="24"/>
    </location>
</feature>
<dbReference type="Gene3D" id="2.115.10.20">
    <property type="entry name" value="Glycosyl hydrolase domain, family 43"/>
    <property type="match status" value="1"/>
</dbReference>
<dbReference type="InterPro" id="IPR013783">
    <property type="entry name" value="Ig-like_fold"/>
</dbReference>
<dbReference type="InterPro" id="IPR003961">
    <property type="entry name" value="FN3_dom"/>
</dbReference>
<evidence type="ECO:0000256" key="7">
    <source>
        <dbReference type="SAM" id="SignalP"/>
    </source>
</evidence>
<feature type="site" description="Important for catalytic activity, responsible for pKa modulation of the active site Glu and correct orientation of both the proton donor and substrate" evidence="6">
    <location>
        <position position="148"/>
    </location>
</feature>
<evidence type="ECO:0000259" key="9">
    <source>
        <dbReference type="PROSITE" id="PS50853"/>
    </source>
</evidence>
<gene>
    <name evidence="10" type="ORF">SAMN05444274_108127</name>
</gene>
<dbReference type="EMBL" id="FQUM01000008">
    <property type="protein sequence ID" value="SHF75520.1"/>
    <property type="molecule type" value="Genomic_DNA"/>
</dbReference>
<keyword evidence="11" id="KW-1185">Reference proteome</keyword>
<evidence type="ECO:0000256" key="6">
    <source>
        <dbReference type="PIRSR" id="PIRSR606710-2"/>
    </source>
</evidence>
<evidence type="ECO:0000256" key="5">
    <source>
        <dbReference type="ARBA" id="ARBA00023295"/>
    </source>
</evidence>
<dbReference type="GO" id="GO:0004553">
    <property type="term" value="F:hydrolase activity, hydrolyzing O-glycosyl compounds"/>
    <property type="evidence" value="ECO:0007669"/>
    <property type="project" value="InterPro"/>
</dbReference>
<evidence type="ECO:0000259" key="8">
    <source>
        <dbReference type="PROSITE" id="PS50022"/>
    </source>
</evidence>
<dbReference type="AlphaFoldDB" id="A0A1M5E8K1"/>
<dbReference type="SUPFAM" id="SSF75005">
    <property type="entry name" value="Arabinanase/levansucrase/invertase"/>
    <property type="match status" value="1"/>
</dbReference>
<dbReference type="Gene3D" id="2.60.120.260">
    <property type="entry name" value="Galactose-binding domain-like"/>
    <property type="match status" value="1"/>
</dbReference>
<dbReference type="PROSITE" id="PS50022">
    <property type="entry name" value="FA58C_3"/>
    <property type="match status" value="1"/>
</dbReference>
<keyword evidence="2" id="KW-0624">Polysaccharide degradation</keyword>
<keyword evidence="4" id="KW-0119">Carbohydrate metabolism</keyword>
<dbReference type="InterPro" id="IPR000421">
    <property type="entry name" value="FA58C"/>
</dbReference>
<organism evidence="10 11">
    <name type="scientific">Mariniphaga anaerophila</name>
    <dbReference type="NCBI Taxonomy" id="1484053"/>
    <lineage>
        <taxon>Bacteria</taxon>
        <taxon>Pseudomonadati</taxon>
        <taxon>Bacteroidota</taxon>
        <taxon>Bacteroidia</taxon>
        <taxon>Marinilabiliales</taxon>
        <taxon>Prolixibacteraceae</taxon>
        <taxon>Mariniphaga</taxon>
    </lineage>
</organism>
<evidence type="ECO:0000256" key="4">
    <source>
        <dbReference type="ARBA" id="ARBA00023277"/>
    </source>
</evidence>